<evidence type="ECO:0000256" key="5">
    <source>
        <dbReference type="ARBA" id="ARBA00023136"/>
    </source>
</evidence>
<dbReference type="Gene3D" id="1.20.120.1220">
    <property type="match status" value="1"/>
</dbReference>
<keyword evidence="5 6" id="KW-0472">Membrane</keyword>
<name>A0A9X1YX84_9PSED</name>
<keyword evidence="8" id="KW-0378">Hydrolase</keyword>
<evidence type="ECO:0000259" key="7">
    <source>
        <dbReference type="Pfam" id="PF01478"/>
    </source>
</evidence>
<sequence>MPSTLAMLVLVPALSWVICSDLLYRRIHNTLILTLIALWLALPLMALLGQGPWAALQQGQIVHEVSGSLTGAVLVLLVGYGLFSLGRVGAGDVKLMAVMCLWIDCDDLMAFLIVTALAGGMLALALPALTLVENACAQGWLKLGLRYPRLNIPVPTVLTAERPQGIPYGLAIASGAFYTLLFPIHS</sequence>
<feature type="transmembrane region" description="Helical" evidence="6">
    <location>
        <begin position="31"/>
        <end position="49"/>
    </location>
</feature>
<dbReference type="InterPro" id="IPR000045">
    <property type="entry name" value="Prepilin_IV_endopep_pep"/>
</dbReference>
<dbReference type="RefSeq" id="WP_268260897.1">
    <property type="nucleotide sequence ID" value="NZ_JALQCW010000039.1"/>
</dbReference>
<evidence type="ECO:0000313" key="11">
    <source>
        <dbReference type="Proteomes" id="UP001155163"/>
    </source>
</evidence>
<evidence type="ECO:0000313" key="8">
    <source>
        <dbReference type="EMBL" id="MCK9799334.1"/>
    </source>
</evidence>
<comment type="subcellular location">
    <subcellularLocation>
        <location evidence="1">Cell membrane</location>
        <topology evidence="1">Multi-pass membrane protein</topology>
    </subcellularLocation>
</comment>
<dbReference type="InterPro" id="IPR052218">
    <property type="entry name" value="Preflagellin_Peptidase"/>
</dbReference>
<keyword evidence="3 6" id="KW-0812">Transmembrane</keyword>
<gene>
    <name evidence="8" type="ORF">M1B34_16880</name>
    <name evidence="9" type="ORF">M1B35_00495</name>
</gene>
<comment type="caution">
    <text evidence="8">The sequence shown here is derived from an EMBL/GenBank/DDBJ whole genome shotgun (WGS) entry which is preliminary data.</text>
</comment>
<feature type="transmembrane region" description="Helical" evidence="6">
    <location>
        <begin position="108"/>
        <end position="132"/>
    </location>
</feature>
<evidence type="ECO:0000313" key="9">
    <source>
        <dbReference type="EMBL" id="MCK9812662.1"/>
    </source>
</evidence>
<proteinExistence type="predicted"/>
<accession>A0A9X1YX84</accession>
<dbReference type="PANTHER" id="PTHR36506">
    <property type="entry name" value="PREFLAGELLIN PEPTIDASE"/>
    <property type="match status" value="1"/>
</dbReference>
<dbReference type="EMBL" id="JALQCW010000039">
    <property type="protein sequence ID" value="MCK9799334.1"/>
    <property type="molecule type" value="Genomic_DNA"/>
</dbReference>
<keyword evidence="2" id="KW-1003">Cell membrane</keyword>
<dbReference type="Pfam" id="PF01478">
    <property type="entry name" value="Peptidase_A24"/>
    <property type="match status" value="1"/>
</dbReference>
<feature type="domain" description="Prepilin type IV endopeptidase peptidase" evidence="7">
    <location>
        <begin position="8"/>
        <end position="124"/>
    </location>
</feature>
<reference evidence="10 11" key="1">
    <citation type="journal article" date="2022" name="Int. J. Syst. Evol. Microbiol.">
        <title>Pseudomonas aegrilactucae sp. nov. and Pseudomonas morbosilactucae sp. nov., pathogens causing bacterial rot of lettuce in Japan.</title>
        <authorList>
            <person name="Sawada H."/>
            <person name="Fujikawa T."/>
            <person name="Satou M."/>
        </authorList>
    </citation>
    <scope>NUCLEOTIDE SEQUENCE [LARGE SCALE GENOMIC DNA]</scope>
    <source>
        <strain evidence="8 10">MAFF 302030</strain>
        <strain evidence="9 11">MAFF 302046</strain>
    </source>
</reference>
<feature type="transmembrane region" description="Helical" evidence="6">
    <location>
        <begin position="6"/>
        <end position="24"/>
    </location>
</feature>
<dbReference type="Proteomes" id="UP001155163">
    <property type="component" value="Unassembled WGS sequence"/>
</dbReference>
<evidence type="ECO:0000256" key="1">
    <source>
        <dbReference type="ARBA" id="ARBA00004651"/>
    </source>
</evidence>
<feature type="transmembrane region" description="Helical" evidence="6">
    <location>
        <begin position="165"/>
        <end position="184"/>
    </location>
</feature>
<evidence type="ECO:0000256" key="6">
    <source>
        <dbReference type="SAM" id="Phobius"/>
    </source>
</evidence>
<evidence type="ECO:0000313" key="10">
    <source>
        <dbReference type="Proteomes" id="UP001155059"/>
    </source>
</evidence>
<feature type="transmembrane region" description="Helical" evidence="6">
    <location>
        <begin position="69"/>
        <end position="88"/>
    </location>
</feature>
<dbReference type="EC" id="3.4.23.43" evidence="8"/>
<dbReference type="Proteomes" id="UP001155059">
    <property type="component" value="Unassembled WGS sequence"/>
</dbReference>
<dbReference type="PANTHER" id="PTHR36506:SF1">
    <property type="entry name" value="PREFLAGELLIN PEPTIDASE"/>
    <property type="match status" value="1"/>
</dbReference>
<dbReference type="GO" id="GO:0004190">
    <property type="term" value="F:aspartic-type endopeptidase activity"/>
    <property type="evidence" value="ECO:0007669"/>
    <property type="project" value="UniProtKB-EC"/>
</dbReference>
<reference evidence="10 11" key="2">
    <citation type="journal article" date="2023" name="Plant Pathol.">
        <title>Dismantling and reorganizing Pseudomonas marginalis sensu#lato.</title>
        <authorList>
            <person name="Sawada H."/>
            <person name="Fujikawa T."/>
            <person name="Satou M."/>
        </authorList>
    </citation>
    <scope>NUCLEOTIDE SEQUENCE [LARGE SCALE GENOMIC DNA]</scope>
    <source>
        <strain evidence="8 10">MAFF 302030</strain>
        <strain evidence="9 11">MAFF 302046</strain>
    </source>
</reference>
<organism evidence="8 10">
    <name type="scientific">Pseudomonas morbosilactucae</name>
    <dbReference type="NCBI Taxonomy" id="2938197"/>
    <lineage>
        <taxon>Bacteria</taxon>
        <taxon>Pseudomonadati</taxon>
        <taxon>Pseudomonadota</taxon>
        <taxon>Gammaproteobacteria</taxon>
        <taxon>Pseudomonadales</taxon>
        <taxon>Pseudomonadaceae</taxon>
        <taxon>Pseudomonas</taxon>
    </lineage>
</organism>
<evidence type="ECO:0000256" key="2">
    <source>
        <dbReference type="ARBA" id="ARBA00022475"/>
    </source>
</evidence>
<protein>
    <submittedName>
        <fullName evidence="8">Prepilin peptidase</fullName>
        <ecNumber evidence="8">3.4.23.43</ecNumber>
    </submittedName>
</protein>
<keyword evidence="4 6" id="KW-1133">Transmembrane helix</keyword>
<dbReference type="AlphaFoldDB" id="A0A9X1YX84"/>
<evidence type="ECO:0000256" key="4">
    <source>
        <dbReference type="ARBA" id="ARBA00022989"/>
    </source>
</evidence>
<dbReference type="EMBL" id="JALQCX010000003">
    <property type="protein sequence ID" value="MCK9812662.1"/>
    <property type="molecule type" value="Genomic_DNA"/>
</dbReference>
<evidence type="ECO:0000256" key="3">
    <source>
        <dbReference type="ARBA" id="ARBA00022692"/>
    </source>
</evidence>
<keyword evidence="11" id="KW-1185">Reference proteome</keyword>
<dbReference type="GO" id="GO:0005886">
    <property type="term" value="C:plasma membrane"/>
    <property type="evidence" value="ECO:0007669"/>
    <property type="project" value="UniProtKB-SubCell"/>
</dbReference>